<feature type="compositionally biased region" description="Low complexity" evidence="1">
    <location>
        <begin position="188"/>
        <end position="200"/>
    </location>
</feature>
<dbReference type="OMA" id="ANEQFYI"/>
<organism evidence="3 4">
    <name type="scientific">Dictyostelium purpureum</name>
    <name type="common">Slime mold</name>
    <dbReference type="NCBI Taxonomy" id="5786"/>
    <lineage>
        <taxon>Eukaryota</taxon>
        <taxon>Amoebozoa</taxon>
        <taxon>Evosea</taxon>
        <taxon>Eumycetozoa</taxon>
        <taxon>Dictyostelia</taxon>
        <taxon>Dictyosteliales</taxon>
        <taxon>Dictyosteliaceae</taxon>
        <taxon>Dictyostelium</taxon>
    </lineage>
</organism>
<keyword evidence="2" id="KW-0732">Signal</keyword>
<dbReference type="InParanoid" id="F1A4R5"/>
<dbReference type="FunCoup" id="F1A4R5">
    <property type="interactions" value="937"/>
</dbReference>
<dbReference type="KEGG" id="dpp:DICPUDRAFT_85114"/>
<feature type="compositionally biased region" description="Low complexity" evidence="1">
    <location>
        <begin position="207"/>
        <end position="252"/>
    </location>
</feature>
<protein>
    <submittedName>
        <fullName evidence="3">Uncharacterized protein</fullName>
    </submittedName>
</protein>
<keyword evidence="4" id="KW-1185">Reference proteome</keyword>
<dbReference type="GeneID" id="10507191"/>
<gene>
    <name evidence="3" type="ORF">DICPUDRAFT_85114</name>
</gene>
<feature type="chain" id="PRO_5003265612" evidence="2">
    <location>
        <begin position="26"/>
        <end position="271"/>
    </location>
</feature>
<dbReference type="VEuPathDB" id="AmoebaDB:DICPUDRAFT_85114"/>
<proteinExistence type="predicted"/>
<evidence type="ECO:0000256" key="2">
    <source>
        <dbReference type="SAM" id="SignalP"/>
    </source>
</evidence>
<feature type="region of interest" description="Disordered" evidence="1">
    <location>
        <begin position="182"/>
        <end position="252"/>
    </location>
</feature>
<dbReference type="RefSeq" id="XP_003294659.1">
    <property type="nucleotide sequence ID" value="XM_003294611.1"/>
</dbReference>
<evidence type="ECO:0000313" key="4">
    <source>
        <dbReference type="Proteomes" id="UP000001064"/>
    </source>
</evidence>
<reference evidence="4" key="1">
    <citation type="journal article" date="2011" name="Genome Biol.">
        <title>Comparative genomics of the social amoebae Dictyostelium discoideum and Dictyostelium purpureum.</title>
        <authorList>
            <consortium name="US DOE Joint Genome Institute (JGI-PGF)"/>
            <person name="Sucgang R."/>
            <person name="Kuo A."/>
            <person name="Tian X."/>
            <person name="Salerno W."/>
            <person name="Parikh A."/>
            <person name="Feasley C.L."/>
            <person name="Dalin E."/>
            <person name="Tu H."/>
            <person name="Huang E."/>
            <person name="Barry K."/>
            <person name="Lindquist E."/>
            <person name="Shapiro H."/>
            <person name="Bruce D."/>
            <person name="Schmutz J."/>
            <person name="Salamov A."/>
            <person name="Fey P."/>
            <person name="Gaudet P."/>
            <person name="Anjard C."/>
            <person name="Babu M.M."/>
            <person name="Basu S."/>
            <person name="Bushmanova Y."/>
            <person name="van der Wel H."/>
            <person name="Katoh-Kurasawa M."/>
            <person name="Dinh C."/>
            <person name="Coutinho P.M."/>
            <person name="Saito T."/>
            <person name="Elias M."/>
            <person name="Schaap P."/>
            <person name="Kay R.R."/>
            <person name="Henrissat B."/>
            <person name="Eichinger L."/>
            <person name="Rivero F."/>
            <person name="Putnam N.H."/>
            <person name="West C.M."/>
            <person name="Loomis W.F."/>
            <person name="Chisholm R.L."/>
            <person name="Shaulsky G."/>
            <person name="Strassmann J.E."/>
            <person name="Queller D.C."/>
            <person name="Kuspa A."/>
            <person name="Grigoriev I.V."/>
        </authorList>
    </citation>
    <scope>NUCLEOTIDE SEQUENCE [LARGE SCALE GENOMIC DNA]</scope>
    <source>
        <strain evidence="4">QSDP1</strain>
    </source>
</reference>
<evidence type="ECO:0000256" key="1">
    <source>
        <dbReference type="SAM" id="MobiDB-lite"/>
    </source>
</evidence>
<dbReference type="AlphaFoldDB" id="F1A4R5"/>
<dbReference type="Proteomes" id="UP000001064">
    <property type="component" value="Unassembled WGS sequence"/>
</dbReference>
<feature type="signal peptide" evidence="2">
    <location>
        <begin position="1"/>
        <end position="25"/>
    </location>
</feature>
<sequence length="271" mass="28728">MRVNKKIFSILFILIINVFITRVYSQDEKYYFKGNFGTSALAVSKSNNIEGTVDLLITRSQGSYRFQYNVTLNKFNGNDYFSSRIAGPSAPKKEDGQLKVALSYSNPTVSDTVFIGQGTQSLSISSPAFNLLPPILQGLTTNPEKSNYASEQFYIAFNIKSDTTPVTRAQLLYVGSTNLPIPGGGVDPDGSSSSSPDGSTTPPPPSATSSNLPSNSGSSSSPGLNPGGVETQSSNSNSTESSSDNHSSDSNSILPTLGIVSLFVFGLVIMS</sequence>
<dbReference type="EMBL" id="GL871538">
    <property type="protein sequence ID" value="EGC28817.1"/>
    <property type="molecule type" value="Genomic_DNA"/>
</dbReference>
<accession>F1A4R5</accession>
<dbReference type="eggNOG" id="ENOG502RHUB">
    <property type="taxonomic scope" value="Eukaryota"/>
</dbReference>
<name>F1A4R5_DICPU</name>
<evidence type="ECO:0000313" key="3">
    <source>
        <dbReference type="EMBL" id="EGC28817.1"/>
    </source>
</evidence>